<evidence type="ECO:0000313" key="2">
    <source>
        <dbReference type="EMBL" id="GAN12746.1"/>
    </source>
</evidence>
<gene>
    <name evidence="2" type="ORF">SP6_12_01430</name>
</gene>
<dbReference type="AlphaFoldDB" id="A0A0C9MPU2"/>
<dbReference type="EMBL" id="BBJS01000012">
    <property type="protein sequence ID" value="GAN12746.1"/>
    <property type="molecule type" value="Genomic_DNA"/>
</dbReference>
<protein>
    <submittedName>
        <fullName evidence="2">DNA, contig: SP612</fullName>
    </submittedName>
</protein>
<organism evidence="2 3">
    <name type="scientific">Sphingomonas paucimobilis NBRC 13935</name>
    <dbReference type="NCBI Taxonomy" id="1219050"/>
    <lineage>
        <taxon>Bacteria</taxon>
        <taxon>Pseudomonadati</taxon>
        <taxon>Pseudomonadota</taxon>
        <taxon>Alphaproteobacteria</taxon>
        <taxon>Sphingomonadales</taxon>
        <taxon>Sphingomonadaceae</taxon>
        <taxon>Sphingomonas</taxon>
    </lineage>
</organism>
<sequence>MILSRAQLVTIDRRIQEERMIALDPPFGEPDWSHYISDYSFVPNCIAMRADGSVAPWRLADEIDWSTAVAVRFETPWGDRIDPRDNENYNDLDWGDYE</sequence>
<dbReference type="GeneID" id="78525911"/>
<comment type="caution">
    <text evidence="2">The sequence shown here is derived from an EMBL/GenBank/DDBJ whole genome shotgun (WGS) entry which is preliminary data.</text>
</comment>
<feature type="compositionally biased region" description="Acidic residues" evidence="1">
    <location>
        <begin position="88"/>
        <end position="98"/>
    </location>
</feature>
<accession>A0A0C9MPU2</accession>
<feature type="compositionally biased region" description="Basic and acidic residues" evidence="1">
    <location>
        <begin position="78"/>
        <end position="87"/>
    </location>
</feature>
<keyword evidence="3" id="KW-1185">Reference proteome</keyword>
<dbReference type="RefSeq" id="WP_007404402.1">
    <property type="nucleotide sequence ID" value="NZ_BBJS01000012.1"/>
</dbReference>
<feature type="region of interest" description="Disordered" evidence="1">
    <location>
        <begin position="78"/>
        <end position="98"/>
    </location>
</feature>
<name>A0A0C9MPU2_SPHPI</name>
<dbReference type="Proteomes" id="UP000032025">
    <property type="component" value="Unassembled WGS sequence"/>
</dbReference>
<proteinExistence type="predicted"/>
<evidence type="ECO:0000256" key="1">
    <source>
        <dbReference type="SAM" id="MobiDB-lite"/>
    </source>
</evidence>
<reference evidence="2 3" key="1">
    <citation type="submission" date="2014-08" db="EMBL/GenBank/DDBJ databases">
        <title>Whole genome shotgun sequence of Sphingomonas paucimobilis NBRC 13935.</title>
        <authorList>
            <person name="Hosoyama A."/>
            <person name="Hashimoto M."/>
            <person name="Hosoyama Y."/>
            <person name="Noguchi M."/>
            <person name="Uohara A."/>
            <person name="Ohji S."/>
            <person name="Katano-Makiyama Y."/>
            <person name="Ichikawa N."/>
            <person name="Kimura A."/>
            <person name="Yamazoe A."/>
            <person name="Fujita N."/>
        </authorList>
    </citation>
    <scope>NUCLEOTIDE SEQUENCE [LARGE SCALE GENOMIC DNA]</scope>
    <source>
        <strain evidence="2 3">NBRC 13935</strain>
    </source>
</reference>
<evidence type="ECO:0000313" key="3">
    <source>
        <dbReference type="Proteomes" id="UP000032025"/>
    </source>
</evidence>